<keyword evidence="3" id="KW-1185">Reference proteome</keyword>
<name>A0A564Z3T7_HYMDI</name>
<accession>A0A564Z3T7</accession>
<dbReference type="Proteomes" id="UP000321570">
    <property type="component" value="Unassembled WGS sequence"/>
</dbReference>
<sequence>HLSLSFLLVRFGSLKQNSAFVFGFKGRSPFIVHLVAFIFDTGFDSITVGITCLGCCFFFFFLLIFVMRSWGFFCGLQFRFISFFELTIGSVT</sequence>
<reference evidence="2 3" key="1">
    <citation type="submission" date="2019-07" db="EMBL/GenBank/DDBJ databases">
        <authorList>
            <person name="Jastrzebski P J."/>
            <person name="Paukszto L."/>
            <person name="Jastrzebski P J."/>
        </authorList>
    </citation>
    <scope>NUCLEOTIDE SEQUENCE [LARGE SCALE GENOMIC DNA]</scope>
    <source>
        <strain evidence="2 3">WMS-il1</strain>
    </source>
</reference>
<evidence type="ECO:0000313" key="2">
    <source>
        <dbReference type="EMBL" id="VUZ54155.1"/>
    </source>
</evidence>
<feature type="non-terminal residue" evidence="2">
    <location>
        <position position="1"/>
    </location>
</feature>
<keyword evidence="1" id="KW-0812">Transmembrane</keyword>
<proteinExistence type="predicted"/>
<evidence type="ECO:0000313" key="3">
    <source>
        <dbReference type="Proteomes" id="UP000321570"/>
    </source>
</evidence>
<organism evidence="2 3">
    <name type="scientific">Hymenolepis diminuta</name>
    <name type="common">Rat tapeworm</name>
    <dbReference type="NCBI Taxonomy" id="6216"/>
    <lineage>
        <taxon>Eukaryota</taxon>
        <taxon>Metazoa</taxon>
        <taxon>Spiralia</taxon>
        <taxon>Lophotrochozoa</taxon>
        <taxon>Platyhelminthes</taxon>
        <taxon>Cestoda</taxon>
        <taxon>Eucestoda</taxon>
        <taxon>Cyclophyllidea</taxon>
        <taxon>Hymenolepididae</taxon>
        <taxon>Hymenolepis</taxon>
    </lineage>
</organism>
<feature type="transmembrane region" description="Helical" evidence="1">
    <location>
        <begin position="45"/>
        <end position="66"/>
    </location>
</feature>
<dbReference type="AlphaFoldDB" id="A0A564Z3T7"/>
<dbReference type="EMBL" id="CABIJS010000610">
    <property type="protein sequence ID" value="VUZ54155.1"/>
    <property type="molecule type" value="Genomic_DNA"/>
</dbReference>
<keyword evidence="1" id="KW-1133">Transmembrane helix</keyword>
<gene>
    <name evidence="2" type="ORF">WMSIL1_LOCUS12298</name>
</gene>
<protein>
    <submittedName>
        <fullName evidence="2">Uncharacterized protein</fullName>
    </submittedName>
</protein>
<keyword evidence="1" id="KW-0472">Membrane</keyword>
<evidence type="ECO:0000256" key="1">
    <source>
        <dbReference type="SAM" id="Phobius"/>
    </source>
</evidence>